<sequence>MEEPKKKTGGTLLQQEMDYIDQIVEMIDRQSAHTNKRWNDDPVRRQKKESESGGLAEADVHQNSTDSSGETSPIYLRIKVLMEWYVKKATASKRNYYVCSIATTTIPLIVTVINTINAIRPEKYSWLPVCISVLSGLVCLISAWLTLSRSQENWVRYRSSAEKLKRETMLYLAGLEPYKKWERVPLGNMDNDRLLVQNIEKIVQDENQSWEKTQHKTEEPKDTSVLPAKAE</sequence>
<reference evidence="3 4" key="1">
    <citation type="submission" date="2018-05" db="EMBL/GenBank/DDBJ databases">
        <authorList>
            <person name="Goeker M."/>
            <person name="Huntemann M."/>
            <person name="Clum A."/>
            <person name="Pillay M."/>
            <person name="Palaniappan K."/>
            <person name="Varghese N."/>
            <person name="Mikhailova N."/>
            <person name="Stamatis D."/>
            <person name="Reddy T."/>
            <person name="Daum C."/>
            <person name="Shapiro N."/>
            <person name="Ivanova N."/>
            <person name="Kyrpides N."/>
            <person name="Woyke T."/>
        </authorList>
    </citation>
    <scope>NUCLEOTIDE SEQUENCE [LARGE SCALE GENOMIC DNA]</scope>
    <source>
        <strain evidence="3 4">DSM 26524</strain>
    </source>
</reference>
<keyword evidence="2" id="KW-0812">Transmembrane</keyword>
<feature type="compositionally biased region" description="Basic and acidic residues" evidence="1">
    <location>
        <begin position="212"/>
        <end position="222"/>
    </location>
</feature>
<feature type="transmembrane region" description="Helical" evidence="2">
    <location>
        <begin position="96"/>
        <end position="119"/>
    </location>
</feature>
<keyword evidence="4" id="KW-1185">Reference proteome</keyword>
<keyword evidence="2" id="KW-0472">Membrane</keyword>
<evidence type="ECO:0000313" key="3">
    <source>
        <dbReference type="EMBL" id="PWJ76118.1"/>
    </source>
</evidence>
<feature type="region of interest" description="Disordered" evidence="1">
    <location>
        <begin position="207"/>
        <end position="231"/>
    </location>
</feature>
<dbReference type="RefSeq" id="WP_187374282.1">
    <property type="nucleotide sequence ID" value="NZ_CABJAT010000005.1"/>
</dbReference>
<dbReference type="Pfam" id="PF14015">
    <property type="entry name" value="DUF4231"/>
    <property type="match status" value="1"/>
</dbReference>
<feature type="compositionally biased region" description="Polar residues" evidence="1">
    <location>
        <begin position="61"/>
        <end position="70"/>
    </location>
</feature>
<keyword evidence="2" id="KW-1133">Transmembrane helix</keyword>
<dbReference type="InterPro" id="IPR025325">
    <property type="entry name" value="DUF4231"/>
</dbReference>
<organism evidence="3 4">
    <name type="scientific">Murimonas intestini</name>
    <dbReference type="NCBI Taxonomy" id="1337051"/>
    <lineage>
        <taxon>Bacteria</taxon>
        <taxon>Bacillati</taxon>
        <taxon>Bacillota</taxon>
        <taxon>Clostridia</taxon>
        <taxon>Lachnospirales</taxon>
        <taxon>Lachnospiraceae</taxon>
        <taxon>Murimonas</taxon>
    </lineage>
</organism>
<accession>A0AB73T4T2</accession>
<dbReference type="EMBL" id="QGGY01000005">
    <property type="protein sequence ID" value="PWJ76118.1"/>
    <property type="molecule type" value="Genomic_DNA"/>
</dbReference>
<dbReference type="Proteomes" id="UP000245412">
    <property type="component" value="Unassembled WGS sequence"/>
</dbReference>
<comment type="caution">
    <text evidence="3">The sequence shown here is derived from an EMBL/GenBank/DDBJ whole genome shotgun (WGS) entry which is preliminary data.</text>
</comment>
<gene>
    <name evidence="3" type="ORF">C7383_105153</name>
</gene>
<evidence type="ECO:0000256" key="1">
    <source>
        <dbReference type="SAM" id="MobiDB-lite"/>
    </source>
</evidence>
<name>A0AB73T4T2_9FIRM</name>
<evidence type="ECO:0000256" key="2">
    <source>
        <dbReference type="SAM" id="Phobius"/>
    </source>
</evidence>
<protein>
    <submittedName>
        <fullName evidence="3">Uncharacterized protein DUF4231</fullName>
    </submittedName>
</protein>
<dbReference type="NCBIfam" id="NF033634">
    <property type="entry name" value="SLATT_1"/>
    <property type="match status" value="1"/>
</dbReference>
<dbReference type="AlphaFoldDB" id="A0AB73T4T2"/>
<feature type="transmembrane region" description="Helical" evidence="2">
    <location>
        <begin position="125"/>
        <end position="147"/>
    </location>
</feature>
<feature type="region of interest" description="Disordered" evidence="1">
    <location>
        <begin position="31"/>
        <end position="70"/>
    </location>
</feature>
<feature type="compositionally biased region" description="Basic and acidic residues" evidence="1">
    <location>
        <begin position="31"/>
        <end position="51"/>
    </location>
</feature>
<proteinExistence type="predicted"/>
<evidence type="ECO:0000313" key="4">
    <source>
        <dbReference type="Proteomes" id="UP000245412"/>
    </source>
</evidence>